<dbReference type="InterPro" id="IPR000719">
    <property type="entry name" value="Prot_kinase_dom"/>
</dbReference>
<dbReference type="OMA" id="YKICSHD"/>
<proteinExistence type="predicted"/>
<dbReference type="PANTHER" id="PTHR24361">
    <property type="entry name" value="MITOGEN-ACTIVATED KINASE KINASE KINASE"/>
    <property type="match status" value="1"/>
</dbReference>
<feature type="domain" description="Protein kinase" evidence="12">
    <location>
        <begin position="20"/>
        <end position="269"/>
    </location>
</feature>
<evidence type="ECO:0000256" key="5">
    <source>
        <dbReference type="ARBA" id="ARBA00013948"/>
    </source>
</evidence>
<evidence type="ECO:0000256" key="11">
    <source>
        <dbReference type="ARBA" id="ARBA00048679"/>
    </source>
</evidence>
<dbReference type="InterPro" id="IPR053235">
    <property type="entry name" value="Ser_Thr_kinase"/>
</dbReference>
<dbReference type="RefSeq" id="XP_003170579.1">
    <property type="nucleotide sequence ID" value="XM_003170531.1"/>
</dbReference>
<dbReference type="Pfam" id="PF00069">
    <property type="entry name" value="Pkinase"/>
    <property type="match status" value="1"/>
</dbReference>
<evidence type="ECO:0000256" key="10">
    <source>
        <dbReference type="ARBA" id="ARBA00047899"/>
    </source>
</evidence>
<dbReference type="InParanoid" id="E4V492"/>
<dbReference type="PROSITE" id="PS00109">
    <property type="entry name" value="PROTEIN_KINASE_TYR"/>
    <property type="match status" value="1"/>
</dbReference>
<comment type="catalytic activity">
    <reaction evidence="10">
        <text>L-threonyl-[protein] + ATP = O-phospho-L-threonyl-[protein] + ADP + H(+)</text>
        <dbReference type="Rhea" id="RHEA:46608"/>
        <dbReference type="Rhea" id="RHEA-COMP:11060"/>
        <dbReference type="Rhea" id="RHEA-COMP:11605"/>
        <dbReference type="ChEBI" id="CHEBI:15378"/>
        <dbReference type="ChEBI" id="CHEBI:30013"/>
        <dbReference type="ChEBI" id="CHEBI:30616"/>
        <dbReference type="ChEBI" id="CHEBI:61977"/>
        <dbReference type="ChEBI" id="CHEBI:456216"/>
        <dbReference type="EC" id="2.7.11.1"/>
    </reaction>
</comment>
<dbReference type="Gene3D" id="1.10.510.10">
    <property type="entry name" value="Transferase(Phosphotransferase) domain 1"/>
    <property type="match status" value="1"/>
</dbReference>
<evidence type="ECO:0000256" key="8">
    <source>
        <dbReference type="ARBA" id="ARBA00030980"/>
    </source>
</evidence>
<evidence type="ECO:0000256" key="7">
    <source>
        <dbReference type="ARBA" id="ARBA00022895"/>
    </source>
</evidence>
<keyword evidence="14" id="KW-1185">Reference proteome</keyword>
<evidence type="ECO:0000256" key="9">
    <source>
        <dbReference type="ARBA" id="ARBA00033194"/>
    </source>
</evidence>
<dbReference type="InterPro" id="IPR008266">
    <property type="entry name" value="Tyr_kinase_AS"/>
</dbReference>
<gene>
    <name evidence="13" type="ORF">MGYG_07823</name>
</gene>
<evidence type="ECO:0000259" key="12">
    <source>
        <dbReference type="PROSITE" id="PS50011"/>
    </source>
</evidence>
<dbReference type="GO" id="GO:0004674">
    <property type="term" value="F:protein serine/threonine kinase activity"/>
    <property type="evidence" value="ECO:0007669"/>
    <property type="project" value="UniProtKB-KW"/>
</dbReference>
<dbReference type="STRING" id="535722.E4V492"/>
<dbReference type="OrthoDB" id="1668230at2759"/>
<protein>
    <recommendedName>
        <fullName evidence="6">EKC/KEOPS complex subunit BUD32</fullName>
        <ecNumber evidence="4">2.7.11.1</ecNumber>
    </recommendedName>
    <alternativeName>
        <fullName evidence="8 9">Atypical Serine/threonine protein kinase BUD32</fullName>
    </alternativeName>
    <alternativeName>
        <fullName evidence="5">EKC/KEOPS complex subunit bud32</fullName>
    </alternativeName>
</protein>
<sequence length="269" mass="29877">MCFFGNDDDDMPPARYIDPPEGSRFITAGGSGLIYSSPTCRGEIYKICSHDSDSIVNIEREKLIFENMMSVGQHPNIVKCLKIMDNGVILERAEHGDLRDYYQNGGGATISERVKWCKELASAVEYIHSLHIRHGDLCGKNVLLDADRNIKLCDFAGSGFCGNLPTVSAELGYAHPNRDQNRRATVIAEIHALGSTMYEILTTKRPFSANHQPGVVAWWLNTGIYPRVDHIPLGKIIEACWKGKYPCALQVEHAIELAIVEAGMNNMLI</sequence>
<keyword evidence="7" id="KW-0779">Telomere</keyword>
<dbReference type="VEuPathDB" id="FungiDB:MGYG_07823"/>
<dbReference type="AlphaFoldDB" id="E4V492"/>
<evidence type="ECO:0000256" key="1">
    <source>
        <dbReference type="ARBA" id="ARBA00003747"/>
    </source>
</evidence>
<dbReference type="GO" id="GO:0005524">
    <property type="term" value="F:ATP binding"/>
    <property type="evidence" value="ECO:0007669"/>
    <property type="project" value="InterPro"/>
</dbReference>
<evidence type="ECO:0000256" key="2">
    <source>
        <dbReference type="ARBA" id="ARBA00004574"/>
    </source>
</evidence>
<comment type="subunit">
    <text evidence="3">Component of the EKC/KEOPS complex composed of at least BUD32, CGI121, GON7, KAE1 and PCC1; the whole complex dimerizes.</text>
</comment>
<keyword evidence="13" id="KW-0418">Kinase</keyword>
<evidence type="ECO:0000313" key="13">
    <source>
        <dbReference type="EMBL" id="EFR04816.1"/>
    </source>
</evidence>
<dbReference type="InterPro" id="IPR011009">
    <property type="entry name" value="Kinase-like_dom_sf"/>
</dbReference>
<dbReference type="EC" id="2.7.11.1" evidence="4"/>
<reference evidence="14" key="1">
    <citation type="journal article" date="2012" name="MBio">
        <title>Comparative genome analysis of Trichophyton rubrum and related dermatophytes reveals candidate genes involved in infection.</title>
        <authorList>
            <person name="Martinez D.A."/>
            <person name="Oliver B.G."/>
            <person name="Graeser Y."/>
            <person name="Goldberg J.M."/>
            <person name="Li W."/>
            <person name="Martinez-Rossi N.M."/>
            <person name="Monod M."/>
            <person name="Shelest E."/>
            <person name="Barton R.C."/>
            <person name="Birch E."/>
            <person name="Brakhage A.A."/>
            <person name="Chen Z."/>
            <person name="Gurr S.J."/>
            <person name="Heiman D."/>
            <person name="Heitman J."/>
            <person name="Kosti I."/>
            <person name="Rossi A."/>
            <person name="Saif S."/>
            <person name="Samalova M."/>
            <person name="Saunders C.W."/>
            <person name="Shea T."/>
            <person name="Summerbell R.C."/>
            <person name="Xu J."/>
            <person name="Young S."/>
            <person name="Zeng Q."/>
            <person name="Birren B.W."/>
            <person name="Cuomo C.A."/>
            <person name="White T.C."/>
        </authorList>
    </citation>
    <scope>NUCLEOTIDE SEQUENCE [LARGE SCALE GENOMIC DNA]</scope>
    <source>
        <strain evidence="14">ATCC MYA-4604 / CBS 118893</strain>
    </source>
</reference>
<comment type="catalytic activity">
    <reaction evidence="11">
        <text>L-seryl-[protein] + ATP = O-phospho-L-seryl-[protein] + ADP + H(+)</text>
        <dbReference type="Rhea" id="RHEA:17989"/>
        <dbReference type="Rhea" id="RHEA-COMP:9863"/>
        <dbReference type="Rhea" id="RHEA-COMP:11604"/>
        <dbReference type="ChEBI" id="CHEBI:15378"/>
        <dbReference type="ChEBI" id="CHEBI:29999"/>
        <dbReference type="ChEBI" id="CHEBI:30616"/>
        <dbReference type="ChEBI" id="CHEBI:83421"/>
        <dbReference type="ChEBI" id="CHEBI:456216"/>
        <dbReference type="EC" id="2.7.11.1"/>
    </reaction>
</comment>
<comment type="subcellular location">
    <subcellularLocation>
        <location evidence="2">Chromosome</location>
        <location evidence="2">Telomere</location>
    </subcellularLocation>
</comment>
<dbReference type="EMBL" id="DS989828">
    <property type="protein sequence ID" value="EFR04816.1"/>
    <property type="molecule type" value="Genomic_DNA"/>
</dbReference>
<keyword evidence="13" id="KW-0723">Serine/threonine-protein kinase</keyword>
<dbReference type="GO" id="GO:0000781">
    <property type="term" value="C:chromosome, telomeric region"/>
    <property type="evidence" value="ECO:0007669"/>
    <property type="project" value="UniProtKB-SubCell"/>
</dbReference>
<organism evidence="14">
    <name type="scientific">Arthroderma gypseum (strain ATCC MYA-4604 / CBS 118893)</name>
    <name type="common">Microsporum gypseum</name>
    <dbReference type="NCBI Taxonomy" id="535722"/>
    <lineage>
        <taxon>Eukaryota</taxon>
        <taxon>Fungi</taxon>
        <taxon>Dikarya</taxon>
        <taxon>Ascomycota</taxon>
        <taxon>Pezizomycotina</taxon>
        <taxon>Eurotiomycetes</taxon>
        <taxon>Eurotiomycetidae</taxon>
        <taxon>Onygenales</taxon>
        <taxon>Arthrodermataceae</taxon>
        <taxon>Nannizzia</taxon>
    </lineage>
</organism>
<dbReference type="HOGENOM" id="CLU_000288_31_3_1"/>
<dbReference type="eggNOG" id="KOG0192">
    <property type="taxonomic scope" value="Eukaryota"/>
</dbReference>
<dbReference type="GO" id="GO:0005737">
    <property type="term" value="C:cytoplasm"/>
    <property type="evidence" value="ECO:0007669"/>
    <property type="project" value="TreeGrafter"/>
</dbReference>
<dbReference type="PANTHER" id="PTHR24361:SF613">
    <property type="entry name" value="NUCLEAR RECEPTOR-BINDING PROTEIN-RELATED"/>
    <property type="match status" value="1"/>
</dbReference>
<accession>E4V492</accession>
<evidence type="ECO:0000313" key="14">
    <source>
        <dbReference type="Proteomes" id="UP000002669"/>
    </source>
</evidence>
<keyword evidence="7" id="KW-0158">Chromosome</keyword>
<dbReference type="Proteomes" id="UP000002669">
    <property type="component" value="Unassembled WGS sequence"/>
</dbReference>
<comment type="function">
    <text evidence="1">Component of the EKC/KEOPS complex that is required for the formation of a threonylcarbamoyl group on adenosine at position 37 (t(6)A37) in tRNAs that read codons beginning with adenine. The complex is probably involved in the transfer of the threonylcarbamoyl moiety of threonylcarbamoyl-AMP (TC-AMP) to the N6 group of A37. BUD32 has ATPase activity in the context of the EKC/KEOPS complex and likely plays a supporting role to the catalytic subunit KAE1. The EKC/KEOPS complex also promotes both telomere uncapping and telomere elongation. The complex is required for efficient recruitment of transcriptional coactivators.</text>
</comment>
<dbReference type="GeneID" id="10025820"/>
<evidence type="ECO:0000256" key="6">
    <source>
        <dbReference type="ARBA" id="ARBA00019973"/>
    </source>
</evidence>
<evidence type="ECO:0000256" key="4">
    <source>
        <dbReference type="ARBA" id="ARBA00012513"/>
    </source>
</evidence>
<evidence type="ECO:0000256" key="3">
    <source>
        <dbReference type="ARBA" id="ARBA00011534"/>
    </source>
</evidence>
<name>E4V492_ARTGP</name>
<dbReference type="PROSITE" id="PS50011">
    <property type="entry name" value="PROTEIN_KINASE_DOM"/>
    <property type="match status" value="1"/>
</dbReference>
<keyword evidence="13" id="KW-0808">Transferase</keyword>
<dbReference type="SUPFAM" id="SSF56112">
    <property type="entry name" value="Protein kinase-like (PK-like)"/>
    <property type="match status" value="1"/>
</dbReference>